<protein>
    <submittedName>
        <fullName evidence="17">Mitochondrial import receptor subunit TOM9-2-like</fullName>
    </submittedName>
</protein>
<evidence type="ECO:0000256" key="6">
    <source>
        <dbReference type="ARBA" id="ARBA00022787"/>
    </source>
</evidence>
<evidence type="ECO:0000256" key="4">
    <source>
        <dbReference type="ARBA" id="ARBA00022692"/>
    </source>
</evidence>
<evidence type="ECO:0000256" key="5">
    <source>
        <dbReference type="ARBA" id="ARBA00022737"/>
    </source>
</evidence>
<dbReference type="SMART" id="SM00248">
    <property type="entry name" value="ANK"/>
    <property type="match status" value="2"/>
</dbReference>
<keyword evidence="11" id="KW-0496">Mitochondrion</keyword>
<accession>A0A2P6TDA3</accession>
<evidence type="ECO:0000256" key="13">
    <source>
        <dbReference type="ARBA" id="ARBA00023170"/>
    </source>
</evidence>
<sequence length="283" mass="31319">MLQDVVSGVSGALRKLVRSTGKAGWIAGTTFLILIVPLIIEMDREQQLVEFESQQLNALTGSQQAPANHSFVATAALEHAFCPRTFLCKSRSFGGRLQCPRARVDRSGSRPSPLSRGAMEKNPWYKNVEGPFLQWKGPVGIKEDGGGCTRGRGRVGPMAIHRAANNRDAQAIKKAVEEGHDVNEVEAAGNTPLHFACWQGWIEGCELLLSLGAKVNASNNAGDRPWHWARNAGHEDVMAFIEKDFYQKECWAHHPKPHQEYMDMRKKQDEALVAERAKLVPGM</sequence>
<dbReference type="EMBL" id="LHPG02000022">
    <property type="protein sequence ID" value="PRW20613.1"/>
    <property type="molecule type" value="Genomic_DNA"/>
</dbReference>
<dbReference type="PROSITE" id="PS50297">
    <property type="entry name" value="ANK_REP_REGION"/>
    <property type="match status" value="1"/>
</dbReference>
<dbReference type="InterPro" id="IPR002110">
    <property type="entry name" value="Ankyrin_rpt"/>
</dbReference>
<feature type="transmembrane region" description="Helical" evidence="16">
    <location>
        <begin position="23"/>
        <end position="40"/>
    </location>
</feature>
<keyword evidence="8 16" id="KW-1133">Transmembrane helix</keyword>
<dbReference type="InterPro" id="IPR036770">
    <property type="entry name" value="Ankyrin_rpt-contain_sf"/>
</dbReference>
<dbReference type="Gene3D" id="1.25.40.20">
    <property type="entry name" value="Ankyrin repeat-containing domain"/>
    <property type="match status" value="1"/>
</dbReference>
<evidence type="ECO:0000256" key="1">
    <source>
        <dbReference type="ARBA" id="ARBA00004572"/>
    </source>
</evidence>
<dbReference type="PROSITE" id="PS50088">
    <property type="entry name" value="ANK_REPEAT"/>
    <property type="match status" value="1"/>
</dbReference>
<dbReference type="Pfam" id="PF04281">
    <property type="entry name" value="Tom22"/>
    <property type="match status" value="1"/>
</dbReference>
<keyword evidence="18" id="KW-1185">Reference proteome</keyword>
<dbReference type="SUPFAM" id="SSF48403">
    <property type="entry name" value="Ankyrin repeat"/>
    <property type="match status" value="1"/>
</dbReference>
<keyword evidence="7" id="KW-0653">Protein transport</keyword>
<reference evidence="17 18" key="1">
    <citation type="journal article" date="2018" name="Plant J.">
        <title>Genome sequences of Chlorella sorokiniana UTEX 1602 and Micractinium conductrix SAG 241.80: implications to maltose excretion by a green alga.</title>
        <authorList>
            <person name="Arriola M.B."/>
            <person name="Velmurugan N."/>
            <person name="Zhang Y."/>
            <person name="Plunkett M.H."/>
            <person name="Hondzo H."/>
            <person name="Barney B.M."/>
        </authorList>
    </citation>
    <scope>NUCLEOTIDE SEQUENCE [LARGE SCALE GENOMIC DNA]</scope>
    <source>
        <strain evidence="18">UTEX 1602</strain>
    </source>
</reference>
<evidence type="ECO:0000313" key="17">
    <source>
        <dbReference type="EMBL" id="PRW20613.1"/>
    </source>
</evidence>
<comment type="subcellular location">
    <subcellularLocation>
        <location evidence="1">Mitochondrion outer membrane</location>
        <topology evidence="1">Single-pass membrane protein</topology>
    </subcellularLocation>
</comment>
<evidence type="ECO:0000256" key="9">
    <source>
        <dbReference type="ARBA" id="ARBA00023010"/>
    </source>
</evidence>
<dbReference type="PANTHER" id="PTHR24173:SF74">
    <property type="entry name" value="ANKYRIN REPEAT DOMAIN-CONTAINING PROTEIN 16"/>
    <property type="match status" value="1"/>
</dbReference>
<keyword evidence="10 14" id="KW-0040">ANK repeat</keyword>
<feature type="repeat" description="ANK" evidence="14">
    <location>
        <begin position="188"/>
        <end position="220"/>
    </location>
</feature>
<keyword evidence="9" id="KW-0811">Translocation</keyword>
<evidence type="ECO:0000256" key="12">
    <source>
        <dbReference type="ARBA" id="ARBA00023136"/>
    </source>
</evidence>
<dbReference type="CDD" id="cd22884">
    <property type="entry name" value="TOM22"/>
    <property type="match status" value="1"/>
</dbReference>
<organism evidence="17 18">
    <name type="scientific">Chlorella sorokiniana</name>
    <name type="common">Freshwater green alga</name>
    <dbReference type="NCBI Taxonomy" id="3076"/>
    <lineage>
        <taxon>Eukaryota</taxon>
        <taxon>Viridiplantae</taxon>
        <taxon>Chlorophyta</taxon>
        <taxon>core chlorophytes</taxon>
        <taxon>Trebouxiophyceae</taxon>
        <taxon>Chlorellales</taxon>
        <taxon>Chlorellaceae</taxon>
        <taxon>Chlorella clade</taxon>
        <taxon>Chlorella</taxon>
    </lineage>
</organism>
<evidence type="ECO:0000256" key="11">
    <source>
        <dbReference type="ARBA" id="ARBA00023128"/>
    </source>
</evidence>
<comment type="caution">
    <text evidence="17">The sequence shown here is derived from an EMBL/GenBank/DDBJ whole genome shotgun (WGS) entry which is preliminary data.</text>
</comment>
<evidence type="ECO:0000256" key="14">
    <source>
        <dbReference type="PROSITE-ProRule" id="PRU00023"/>
    </source>
</evidence>
<evidence type="ECO:0000256" key="3">
    <source>
        <dbReference type="ARBA" id="ARBA00022448"/>
    </source>
</evidence>
<evidence type="ECO:0000256" key="16">
    <source>
        <dbReference type="SAM" id="Phobius"/>
    </source>
</evidence>
<dbReference type="OrthoDB" id="71307at2759"/>
<dbReference type="Pfam" id="PF12796">
    <property type="entry name" value="Ank_2"/>
    <property type="match status" value="1"/>
</dbReference>
<gene>
    <name evidence="17" type="ORF">C2E21_8842</name>
</gene>
<dbReference type="Proteomes" id="UP000239899">
    <property type="component" value="Unassembled WGS sequence"/>
</dbReference>
<keyword evidence="12 16" id="KW-0472">Membrane</keyword>
<evidence type="ECO:0000256" key="2">
    <source>
        <dbReference type="ARBA" id="ARBA00009874"/>
    </source>
</evidence>
<dbReference type="GO" id="GO:0006886">
    <property type="term" value="P:intracellular protein transport"/>
    <property type="evidence" value="ECO:0007669"/>
    <property type="project" value="InterPro"/>
</dbReference>
<evidence type="ECO:0000256" key="8">
    <source>
        <dbReference type="ARBA" id="ARBA00022989"/>
    </source>
</evidence>
<proteinExistence type="inferred from homology"/>
<evidence type="ECO:0000256" key="10">
    <source>
        <dbReference type="ARBA" id="ARBA00023043"/>
    </source>
</evidence>
<evidence type="ECO:0000313" key="18">
    <source>
        <dbReference type="Proteomes" id="UP000239899"/>
    </source>
</evidence>
<dbReference type="PANTHER" id="PTHR24173">
    <property type="entry name" value="ANKYRIN REPEAT CONTAINING"/>
    <property type="match status" value="1"/>
</dbReference>
<dbReference type="InterPro" id="IPR005683">
    <property type="entry name" value="Tom22"/>
</dbReference>
<keyword evidence="5" id="KW-0677">Repeat</keyword>
<evidence type="ECO:0000256" key="15">
    <source>
        <dbReference type="SAM" id="MobiDB-lite"/>
    </source>
</evidence>
<comment type="similarity">
    <text evidence="2">Belongs to the Tom22 family.</text>
</comment>
<dbReference type="GO" id="GO:0005741">
    <property type="term" value="C:mitochondrial outer membrane"/>
    <property type="evidence" value="ECO:0007669"/>
    <property type="project" value="UniProtKB-SubCell"/>
</dbReference>
<keyword evidence="4 16" id="KW-0812">Transmembrane</keyword>
<evidence type="ECO:0000256" key="7">
    <source>
        <dbReference type="ARBA" id="ARBA00022927"/>
    </source>
</evidence>
<dbReference type="STRING" id="3076.A0A2P6TDA3"/>
<feature type="region of interest" description="Disordered" evidence="15">
    <location>
        <begin position="101"/>
        <end position="120"/>
    </location>
</feature>
<keyword evidence="13" id="KW-0675">Receptor</keyword>
<keyword evidence="3" id="KW-0813">Transport</keyword>
<keyword evidence="6" id="KW-1000">Mitochondrion outer membrane</keyword>
<dbReference type="AlphaFoldDB" id="A0A2P6TDA3"/>
<name>A0A2P6TDA3_CHLSO</name>